<evidence type="ECO:0000313" key="3">
    <source>
        <dbReference type="Proteomes" id="UP000516428"/>
    </source>
</evidence>
<organism evidence="2 3">
    <name type="scientific">Streptomyces xanthii</name>
    <dbReference type="NCBI Taxonomy" id="2768069"/>
    <lineage>
        <taxon>Bacteria</taxon>
        <taxon>Bacillati</taxon>
        <taxon>Actinomycetota</taxon>
        <taxon>Actinomycetes</taxon>
        <taxon>Kitasatosporales</taxon>
        <taxon>Streptomycetaceae</taxon>
        <taxon>Streptomyces</taxon>
    </lineage>
</organism>
<evidence type="ECO:0000313" key="2">
    <source>
        <dbReference type="EMBL" id="QNS08209.1"/>
    </source>
</evidence>
<keyword evidence="3" id="KW-1185">Reference proteome</keyword>
<proteinExistence type="predicted"/>
<dbReference type="EMBL" id="CP061281">
    <property type="protein sequence ID" value="QNS08209.1"/>
    <property type="molecule type" value="Genomic_DNA"/>
</dbReference>
<dbReference type="InterPro" id="IPR038070">
    <property type="entry name" value="Rv2632c-like_sf"/>
</dbReference>
<dbReference type="AlphaFoldDB" id="A0A7H1BHK4"/>
<dbReference type="Pfam" id="PF08962">
    <property type="entry name" value="Rv2632c-like"/>
    <property type="match status" value="1"/>
</dbReference>
<dbReference type="SUPFAM" id="SSF143212">
    <property type="entry name" value="Rv2632c-like"/>
    <property type="match status" value="1"/>
</dbReference>
<protein>
    <submittedName>
        <fullName evidence="2">DUF1876 domain-containing protein</fullName>
    </submittedName>
</protein>
<reference evidence="2 3" key="1">
    <citation type="submission" date="2020-09" db="EMBL/GenBank/DDBJ databases">
        <title>A novel species.</title>
        <authorList>
            <person name="Gao J."/>
        </authorList>
    </citation>
    <scope>NUCLEOTIDE SEQUENCE [LARGE SCALE GENOMIC DNA]</scope>
    <source>
        <strain evidence="2 3">CRXT-Y-14</strain>
    </source>
</reference>
<dbReference type="Proteomes" id="UP000516428">
    <property type="component" value="Chromosome"/>
</dbReference>
<dbReference type="KEGG" id="sxn:IAG42_34410"/>
<feature type="region of interest" description="Disordered" evidence="1">
    <location>
        <begin position="77"/>
        <end position="98"/>
    </location>
</feature>
<dbReference type="InterPro" id="IPR015057">
    <property type="entry name" value="Rv2632c-like"/>
</dbReference>
<dbReference type="RefSeq" id="WP_188340870.1">
    <property type="nucleotide sequence ID" value="NZ_CP061281.1"/>
</dbReference>
<evidence type="ECO:0000256" key="1">
    <source>
        <dbReference type="SAM" id="MobiDB-lite"/>
    </source>
</evidence>
<dbReference type="Gene3D" id="3.30.160.240">
    <property type="entry name" value="Rv1738"/>
    <property type="match status" value="1"/>
</dbReference>
<accession>A0A7H1BHK4</accession>
<name>A0A7H1BHK4_9ACTN</name>
<feature type="compositionally biased region" description="Basic and acidic residues" evidence="1">
    <location>
        <begin position="12"/>
        <end position="24"/>
    </location>
</feature>
<feature type="region of interest" description="Disordered" evidence="1">
    <location>
        <begin position="1"/>
        <end position="24"/>
    </location>
</feature>
<gene>
    <name evidence="2" type="ORF">IAG42_34410</name>
</gene>
<sequence>MSHTAEWTARLHLSEEERRTEVRVDLDTGSAHLTGSGTARCNPVDTDVPAIGDELAAARALEQLAAQLKRNAYHDMEAAGNSRKSRIAQLGWPEMTRS</sequence>